<gene>
    <name evidence="2" type="ORF">LXN57_32675</name>
</gene>
<comment type="caution">
    <text evidence="2">The sequence shown here is derived from an EMBL/GenBank/DDBJ whole genome shotgun (WGS) entry which is preliminary data.</text>
</comment>
<sequence>MGQALERLREALATDDEPTLASVGGPAAILAAADDLPATDEFSYVMSLVIADWEHIRDRAALADLIVRAVEAAQPFELDDLLDQVLMNEAIVPDLAPKLEAPLKRRARGEDAAAGIALEAWLRLTLGAWTRPIPLLGMLDEHAATAADAEPDALDATFLQRLVRCLGAAGEHWSEHRTEMSAALTALLPHTSLDDNVAFELAMLQLHSGLEDAEPQRCITTLTEARSHFALCAQYEDRVDAKIFSTAIDALIAFVGGAVPTLVNLTSLKALVYEYRLGMLSEIPHWRQPRADTALQWLNLVDALARMQDLDRGWLHASELITDMAAIYRAHRTLTLVQSASVIGTEHLGVTESPALSALLQPRLVTAVTHNPHGTELLDQWLTTVERSFNNQQDIESIEELRVRVRAGGVPEHPKVVSADISALTDLLGIAVTDVHEIAPALSEFPSVTARLNTLAAAKVRASAVDVNIDFQKKFAQVKQDLLAASALSDEPAMRVEQVALALLRYARWRGSVTRGSNLAASFQREFTSRSDAPKESEFADDLHGFLAMNLPLVPEKEVSHIANGRIDLICHFGVISLVIECKRELDDASMDHLAELYAFQAAEYDWADPGVAFLVVLDLTKETRRTQLKDAVRVVTVPPVEAEGHPETVMVVKVQANLPSPSYQSTPQAARGRAATGLTASEYRNAT</sequence>
<name>A0ABT0Y8H2_9ACTN</name>
<reference evidence="2 3" key="1">
    <citation type="submission" date="2022-06" db="EMBL/GenBank/DDBJ databases">
        <title>Actinoplanes abujensis sp. nov., isolated from Nigerian arid soil.</title>
        <authorList>
            <person name="Ding P."/>
        </authorList>
    </citation>
    <scope>NUCLEOTIDE SEQUENCE [LARGE SCALE GENOMIC DNA]</scope>
    <source>
        <strain evidence="3">TRM88002</strain>
    </source>
</reference>
<proteinExistence type="predicted"/>
<evidence type="ECO:0000313" key="3">
    <source>
        <dbReference type="Proteomes" id="UP001523216"/>
    </source>
</evidence>
<dbReference type="Proteomes" id="UP001523216">
    <property type="component" value="Unassembled WGS sequence"/>
</dbReference>
<accession>A0ABT0Y8H2</accession>
<feature type="compositionally biased region" description="Low complexity" evidence="1">
    <location>
        <begin position="670"/>
        <end position="681"/>
    </location>
</feature>
<feature type="region of interest" description="Disordered" evidence="1">
    <location>
        <begin position="662"/>
        <end position="688"/>
    </location>
</feature>
<evidence type="ECO:0000313" key="2">
    <source>
        <dbReference type="EMBL" id="MCM4082333.1"/>
    </source>
</evidence>
<dbReference type="RefSeq" id="WP_251802051.1">
    <property type="nucleotide sequence ID" value="NZ_JAMQOL010000047.1"/>
</dbReference>
<dbReference type="EMBL" id="JAMQOL010000047">
    <property type="protein sequence ID" value="MCM4082333.1"/>
    <property type="molecule type" value="Genomic_DNA"/>
</dbReference>
<evidence type="ECO:0000256" key="1">
    <source>
        <dbReference type="SAM" id="MobiDB-lite"/>
    </source>
</evidence>
<protein>
    <submittedName>
        <fullName evidence="2">Uncharacterized protein</fullName>
    </submittedName>
</protein>
<keyword evidence="3" id="KW-1185">Reference proteome</keyword>
<organism evidence="2 3">
    <name type="scientific">Paractinoplanes hotanensis</name>
    <dbReference type="NCBI Taxonomy" id="2906497"/>
    <lineage>
        <taxon>Bacteria</taxon>
        <taxon>Bacillati</taxon>
        <taxon>Actinomycetota</taxon>
        <taxon>Actinomycetes</taxon>
        <taxon>Micromonosporales</taxon>
        <taxon>Micromonosporaceae</taxon>
        <taxon>Paractinoplanes</taxon>
    </lineage>
</organism>